<dbReference type="SUPFAM" id="SSF50090">
    <property type="entry name" value="Electron transport accessory proteins"/>
    <property type="match status" value="1"/>
</dbReference>
<dbReference type="Gene3D" id="1.10.472.20">
    <property type="entry name" value="Nitrile hydratase, beta subunit"/>
    <property type="match status" value="1"/>
</dbReference>
<sequence>MERTHAETFAEPWQAQAFALVIKLFEQGVFDWSEWTDTLSEEIRSAGARGEADRGDTYYQHWLAALEVLLLRKAVLERKILDSRIEQWRRAYLNTPHGQPIELAAGAQPEI</sequence>
<dbReference type="Pfam" id="PF21006">
    <property type="entry name" value="NHase_beta_N"/>
    <property type="match status" value="1"/>
</dbReference>
<organism evidence="2">
    <name type="scientific">marine metagenome</name>
    <dbReference type="NCBI Taxonomy" id="408172"/>
    <lineage>
        <taxon>unclassified sequences</taxon>
        <taxon>metagenomes</taxon>
        <taxon>ecological metagenomes</taxon>
    </lineage>
</organism>
<proteinExistence type="predicted"/>
<accession>A0A381VI49</accession>
<gene>
    <name evidence="2" type="ORF">METZ01_LOCUS92834</name>
</gene>
<protein>
    <recommendedName>
        <fullName evidence="1">Nitrile hydratase beta subunit-like N-terminal domain-containing protein</fullName>
    </recommendedName>
</protein>
<dbReference type="InterPro" id="IPR049054">
    <property type="entry name" value="CN_hydtase_beta-like_N"/>
</dbReference>
<dbReference type="InterPro" id="IPR008990">
    <property type="entry name" value="Elect_transpt_acc-like_dom_sf"/>
</dbReference>
<dbReference type="InterPro" id="IPR042262">
    <property type="entry name" value="CN_hydtase_beta_C"/>
</dbReference>
<reference evidence="2" key="1">
    <citation type="submission" date="2018-05" db="EMBL/GenBank/DDBJ databases">
        <authorList>
            <person name="Lanie J.A."/>
            <person name="Ng W.-L."/>
            <person name="Kazmierczak K.M."/>
            <person name="Andrzejewski T.M."/>
            <person name="Davidsen T.M."/>
            <person name="Wayne K.J."/>
            <person name="Tettelin H."/>
            <person name="Glass J.I."/>
            <person name="Rusch D."/>
            <person name="Podicherti R."/>
            <person name="Tsui H.-C.T."/>
            <person name="Winkler M.E."/>
        </authorList>
    </citation>
    <scope>NUCLEOTIDE SEQUENCE</scope>
</reference>
<dbReference type="InterPro" id="IPR023808">
    <property type="entry name" value="Nitrile_Hydratase_acc_put"/>
</dbReference>
<dbReference type="AlphaFoldDB" id="A0A381VI49"/>
<dbReference type="NCBIfam" id="TIGR03889">
    <property type="entry name" value="nitrile_acc"/>
    <property type="match status" value="1"/>
</dbReference>
<evidence type="ECO:0000313" key="2">
    <source>
        <dbReference type="EMBL" id="SVA39980.1"/>
    </source>
</evidence>
<feature type="domain" description="Nitrile hydratase beta subunit-like N-terminal" evidence="1">
    <location>
        <begin position="5"/>
        <end position="88"/>
    </location>
</feature>
<name>A0A381VI49_9ZZZZ</name>
<evidence type="ECO:0000259" key="1">
    <source>
        <dbReference type="Pfam" id="PF21006"/>
    </source>
</evidence>
<dbReference type="EMBL" id="UINC01008896">
    <property type="protein sequence ID" value="SVA39980.1"/>
    <property type="molecule type" value="Genomic_DNA"/>
</dbReference>